<reference evidence="8 10" key="1">
    <citation type="journal article" date="2008" name="Science">
        <title>The Physcomitrella genome reveals evolutionary insights into the conquest of land by plants.</title>
        <authorList>
            <person name="Rensing S."/>
            <person name="Lang D."/>
            <person name="Zimmer A."/>
            <person name="Terry A."/>
            <person name="Salamov A."/>
            <person name="Shapiro H."/>
            <person name="Nishiyama T."/>
            <person name="Perroud P.-F."/>
            <person name="Lindquist E."/>
            <person name="Kamisugi Y."/>
            <person name="Tanahashi T."/>
            <person name="Sakakibara K."/>
            <person name="Fujita T."/>
            <person name="Oishi K."/>
            <person name="Shin-I T."/>
            <person name="Kuroki Y."/>
            <person name="Toyoda A."/>
            <person name="Suzuki Y."/>
            <person name="Hashimoto A."/>
            <person name="Yamaguchi K."/>
            <person name="Sugano A."/>
            <person name="Kohara Y."/>
            <person name="Fujiyama A."/>
            <person name="Anterola A."/>
            <person name="Aoki S."/>
            <person name="Ashton N."/>
            <person name="Barbazuk W.B."/>
            <person name="Barker E."/>
            <person name="Bennetzen J."/>
            <person name="Bezanilla M."/>
            <person name="Blankenship R."/>
            <person name="Cho S.H."/>
            <person name="Dutcher S."/>
            <person name="Estelle M."/>
            <person name="Fawcett J.A."/>
            <person name="Gundlach H."/>
            <person name="Hanada K."/>
            <person name="Heyl A."/>
            <person name="Hicks K.A."/>
            <person name="Hugh J."/>
            <person name="Lohr M."/>
            <person name="Mayer K."/>
            <person name="Melkozernov A."/>
            <person name="Murata T."/>
            <person name="Nelson D."/>
            <person name="Pils B."/>
            <person name="Prigge M."/>
            <person name="Reiss B."/>
            <person name="Renner T."/>
            <person name="Rombauts S."/>
            <person name="Rushton P."/>
            <person name="Sanderfoot A."/>
            <person name="Schween G."/>
            <person name="Shiu S.-H."/>
            <person name="Stueber K."/>
            <person name="Theodoulou F.L."/>
            <person name="Tu H."/>
            <person name="Van de Peer Y."/>
            <person name="Verrier P.J."/>
            <person name="Waters E."/>
            <person name="Wood A."/>
            <person name="Yang L."/>
            <person name="Cove D."/>
            <person name="Cuming A."/>
            <person name="Hasebe M."/>
            <person name="Lucas S."/>
            <person name="Mishler D.B."/>
            <person name="Reski R."/>
            <person name="Grigoriev I."/>
            <person name="Quatrano R.S."/>
            <person name="Boore J.L."/>
        </authorList>
    </citation>
    <scope>NUCLEOTIDE SEQUENCE [LARGE SCALE GENOMIC DNA]</scope>
    <source>
        <strain evidence="9 10">cv. Gransden 2004</strain>
    </source>
</reference>
<dbReference type="FunCoup" id="A0A2K1JVR1">
    <property type="interactions" value="3745"/>
</dbReference>
<dbReference type="EnsemblPlants" id="Pp3c11_22290V3.1">
    <property type="protein sequence ID" value="Pp3c11_22290V3.1"/>
    <property type="gene ID" value="Pp3c11_22290"/>
</dbReference>
<dbReference type="Proteomes" id="UP000006727">
    <property type="component" value="Chromosome 11"/>
</dbReference>
<reference evidence="9" key="3">
    <citation type="submission" date="2020-12" db="UniProtKB">
        <authorList>
            <consortium name="EnsemblPlants"/>
        </authorList>
    </citation>
    <scope>IDENTIFICATION</scope>
</reference>
<evidence type="ECO:0000256" key="3">
    <source>
        <dbReference type="ARBA" id="ARBA00022946"/>
    </source>
</evidence>
<accession>A0A2K1JVR1</accession>
<dbReference type="Gramene" id="Pp3c11_22290V3.2">
    <property type="protein sequence ID" value="Pp3c11_22290V3.2"/>
    <property type="gene ID" value="Pp3c11_22290"/>
</dbReference>
<reference evidence="8 10" key="2">
    <citation type="journal article" date="2018" name="Plant J.">
        <title>The Physcomitrella patens chromosome-scale assembly reveals moss genome structure and evolution.</title>
        <authorList>
            <person name="Lang D."/>
            <person name="Ullrich K.K."/>
            <person name="Murat F."/>
            <person name="Fuchs J."/>
            <person name="Jenkins J."/>
            <person name="Haas F.B."/>
            <person name="Piednoel M."/>
            <person name="Gundlach H."/>
            <person name="Van Bel M."/>
            <person name="Meyberg R."/>
            <person name="Vives C."/>
            <person name="Morata J."/>
            <person name="Symeonidi A."/>
            <person name="Hiss M."/>
            <person name="Muchero W."/>
            <person name="Kamisugi Y."/>
            <person name="Saleh O."/>
            <person name="Blanc G."/>
            <person name="Decker E.L."/>
            <person name="van Gessel N."/>
            <person name="Grimwood J."/>
            <person name="Hayes R.D."/>
            <person name="Graham S.W."/>
            <person name="Gunter L.E."/>
            <person name="McDaniel S.F."/>
            <person name="Hoernstein S.N.W."/>
            <person name="Larsson A."/>
            <person name="Li F.W."/>
            <person name="Perroud P.F."/>
            <person name="Phillips J."/>
            <person name="Ranjan P."/>
            <person name="Rokshar D.S."/>
            <person name="Rothfels C.J."/>
            <person name="Schneider L."/>
            <person name="Shu S."/>
            <person name="Stevenson D.W."/>
            <person name="Thummler F."/>
            <person name="Tillich M."/>
            <person name="Villarreal Aguilar J.C."/>
            <person name="Widiez T."/>
            <person name="Wong G.K."/>
            <person name="Wymore A."/>
            <person name="Zhang Y."/>
            <person name="Zimmer A.D."/>
            <person name="Quatrano R.S."/>
            <person name="Mayer K.F.X."/>
            <person name="Goodstein D."/>
            <person name="Casacuberta J.M."/>
            <person name="Vandepoele K."/>
            <person name="Reski R."/>
            <person name="Cuming A.C."/>
            <person name="Tuskan G.A."/>
            <person name="Maumus F."/>
            <person name="Salse J."/>
            <person name="Schmutz J."/>
            <person name="Rensing S.A."/>
        </authorList>
    </citation>
    <scope>NUCLEOTIDE SEQUENCE [LARGE SCALE GENOMIC DNA]</scope>
    <source>
        <strain evidence="9 10">cv. Gransden 2004</strain>
    </source>
</reference>
<keyword evidence="3" id="KW-0809">Transit peptide</keyword>
<dbReference type="AlphaFoldDB" id="A0A2K1JVR1"/>
<keyword evidence="10" id="KW-1185">Reference proteome</keyword>
<keyword evidence="6" id="KW-0687">Ribonucleoprotein</keyword>
<comment type="similarity">
    <text evidence="2">Belongs to the mitochondrion-specific ribosomal protein mS29 family.</text>
</comment>
<dbReference type="Pfam" id="PF10236">
    <property type="entry name" value="DAP3"/>
    <property type="match status" value="1"/>
</dbReference>
<evidence type="ECO:0000256" key="4">
    <source>
        <dbReference type="ARBA" id="ARBA00022980"/>
    </source>
</evidence>
<dbReference type="STRING" id="3218.A0A2K1JVR1"/>
<sequence length="502" mass="53978">MAALAKRLSRSGVSRLLVSSSSASSGACRVQGLDESGNAVNCAVVSSPFSSSAVERASSDLKPKPELMQIVVNLCERGVSRNSISSAARWVEGTSGFAAPAGQLSTLGVRRFSAVASVGGGDGLNKIGGEGGISVGEDSQLEDVSSLFSSASSLVDVTGDDVLKYINFSEEDLSKYFGEGLPGGLVKEFEATKANSLMIRPNVLQLCNFLERHATGKDCFQLLAEDADATKPRKHILLDGPTGSGKSVALAMLVQWARARGWLVFYIPSGKGWTHGSLYYRNEETGLVETPQTAQMALEGFLKSHSELLDTLPCNISDPVPLGEGAGVPRVRGPQEFTLPEGATLKQLVEKGLSMSHAGVGAVVRLRKELSLVKDVPVLIAIDDYNSWFVFSEYGVKAKKPIHAHQLEMVRAFRPMKGSKEMMVTAFSHSNAVGKLPLQLPDIPKGARYNFARYSPVEANSALQYYHSRKLTVEEPGDAEVIRLYYLTGGNGKEMRNLSRFL</sequence>
<dbReference type="GO" id="GO:0005763">
    <property type="term" value="C:mitochondrial small ribosomal subunit"/>
    <property type="evidence" value="ECO:0000318"/>
    <property type="project" value="GO_Central"/>
</dbReference>
<comment type="subcellular location">
    <subcellularLocation>
        <location evidence="1">Mitochondrion</location>
    </subcellularLocation>
</comment>
<gene>
    <name evidence="9" type="primary">LOC112288153</name>
    <name evidence="8" type="ORF">PHYPA_015386</name>
</gene>
<keyword evidence="5" id="KW-0496">Mitochondrion</keyword>
<dbReference type="EMBL" id="ABEU02000011">
    <property type="protein sequence ID" value="PNR45615.1"/>
    <property type="molecule type" value="Genomic_DNA"/>
</dbReference>
<dbReference type="GeneID" id="112288153"/>
<evidence type="ECO:0000313" key="9">
    <source>
        <dbReference type="EnsemblPlants" id="Pp3c11_22290V3.1"/>
    </source>
</evidence>
<dbReference type="OMA" id="VSHYYLR"/>
<dbReference type="RefSeq" id="XP_024387806.1">
    <property type="nucleotide sequence ID" value="XM_024532038.2"/>
</dbReference>
<evidence type="ECO:0000256" key="5">
    <source>
        <dbReference type="ARBA" id="ARBA00023128"/>
    </source>
</evidence>
<proteinExistence type="inferred from homology"/>
<dbReference type="PANTHER" id="PTHR12810">
    <property type="entry name" value="MITOCHONDRIAL 28S RIBOSOMAL PROTEIN S29"/>
    <property type="match status" value="1"/>
</dbReference>
<evidence type="ECO:0000256" key="6">
    <source>
        <dbReference type="ARBA" id="ARBA00023274"/>
    </source>
</evidence>
<dbReference type="InterPro" id="IPR027417">
    <property type="entry name" value="P-loop_NTPase"/>
</dbReference>
<dbReference type="OrthoDB" id="274828at2759"/>
<dbReference type="InterPro" id="IPR019368">
    <property type="entry name" value="Ribosomal_mS29"/>
</dbReference>
<evidence type="ECO:0000313" key="10">
    <source>
        <dbReference type="Proteomes" id="UP000006727"/>
    </source>
</evidence>
<dbReference type="EnsemblPlants" id="Pp3c11_22290V3.2">
    <property type="protein sequence ID" value="Pp3c11_22290V3.2"/>
    <property type="gene ID" value="Pp3c11_22290"/>
</dbReference>
<dbReference type="Gramene" id="Pp3c11_22290V3.1">
    <property type="protein sequence ID" value="Pp3c11_22290V3.1"/>
    <property type="gene ID" value="Pp3c11_22290"/>
</dbReference>
<dbReference type="SUPFAM" id="SSF52540">
    <property type="entry name" value="P-loop containing nucleoside triphosphate hydrolases"/>
    <property type="match status" value="1"/>
</dbReference>
<evidence type="ECO:0000256" key="1">
    <source>
        <dbReference type="ARBA" id="ARBA00004173"/>
    </source>
</evidence>
<dbReference type="PANTHER" id="PTHR12810:SF0">
    <property type="entry name" value="SMALL RIBOSOMAL SUBUNIT PROTEIN MS29"/>
    <property type="match status" value="1"/>
</dbReference>
<dbReference type="KEGG" id="ppp:112288153"/>
<name>A0A2K1JVR1_PHYPA</name>
<protein>
    <recommendedName>
        <fullName evidence="7">Small ribosomal subunit protein mS29</fullName>
    </recommendedName>
</protein>
<dbReference type="PaxDb" id="3218-PP1S31_215V6.1"/>
<keyword evidence="4" id="KW-0689">Ribosomal protein</keyword>
<organism evidence="8">
    <name type="scientific">Physcomitrium patens</name>
    <name type="common">Spreading-leaved earth moss</name>
    <name type="synonym">Physcomitrella patens</name>
    <dbReference type="NCBI Taxonomy" id="3218"/>
    <lineage>
        <taxon>Eukaryota</taxon>
        <taxon>Viridiplantae</taxon>
        <taxon>Streptophyta</taxon>
        <taxon>Embryophyta</taxon>
        <taxon>Bryophyta</taxon>
        <taxon>Bryophytina</taxon>
        <taxon>Bryopsida</taxon>
        <taxon>Funariidae</taxon>
        <taxon>Funariales</taxon>
        <taxon>Funariaceae</taxon>
        <taxon>Physcomitrium</taxon>
    </lineage>
</organism>
<dbReference type="GO" id="GO:0003735">
    <property type="term" value="F:structural constituent of ribosome"/>
    <property type="evidence" value="ECO:0000318"/>
    <property type="project" value="GO_Central"/>
</dbReference>
<evidence type="ECO:0000256" key="7">
    <source>
        <dbReference type="ARBA" id="ARBA00035140"/>
    </source>
</evidence>
<dbReference type="PROSITE" id="PS51257">
    <property type="entry name" value="PROKAR_LIPOPROTEIN"/>
    <property type="match status" value="1"/>
</dbReference>
<evidence type="ECO:0000313" key="8">
    <source>
        <dbReference type="EMBL" id="PNR45615.1"/>
    </source>
</evidence>
<evidence type="ECO:0000256" key="2">
    <source>
        <dbReference type="ARBA" id="ARBA00009863"/>
    </source>
</evidence>